<dbReference type="CDD" id="cd00383">
    <property type="entry name" value="trans_reg_C"/>
    <property type="match status" value="1"/>
</dbReference>
<dbReference type="FunFam" id="3.40.50.2300:FF:000001">
    <property type="entry name" value="DNA-binding response regulator PhoB"/>
    <property type="match status" value="1"/>
</dbReference>
<dbReference type="GO" id="GO:0032993">
    <property type="term" value="C:protein-DNA complex"/>
    <property type="evidence" value="ECO:0007669"/>
    <property type="project" value="TreeGrafter"/>
</dbReference>
<evidence type="ECO:0000256" key="4">
    <source>
        <dbReference type="ARBA" id="ARBA00023015"/>
    </source>
</evidence>
<accession>A0AB39P3C6</accession>
<feature type="DNA-binding region" description="OmpR/PhoB-type" evidence="8">
    <location>
        <begin position="124"/>
        <end position="222"/>
    </location>
</feature>
<evidence type="ECO:0000256" key="7">
    <source>
        <dbReference type="PROSITE-ProRule" id="PRU00169"/>
    </source>
</evidence>
<keyword evidence="4" id="KW-0805">Transcription regulation</keyword>
<dbReference type="PANTHER" id="PTHR48111:SF22">
    <property type="entry name" value="REGULATOR OF RPOS"/>
    <property type="match status" value="1"/>
</dbReference>
<dbReference type="InterPro" id="IPR001867">
    <property type="entry name" value="OmpR/PhoB-type_DNA-bd"/>
</dbReference>
<dbReference type="GO" id="GO:0006355">
    <property type="term" value="P:regulation of DNA-templated transcription"/>
    <property type="evidence" value="ECO:0007669"/>
    <property type="project" value="InterPro"/>
</dbReference>
<dbReference type="Gene3D" id="1.10.10.10">
    <property type="entry name" value="Winged helix-like DNA-binding domain superfamily/Winged helix DNA-binding domain"/>
    <property type="match status" value="1"/>
</dbReference>
<dbReference type="PANTHER" id="PTHR48111">
    <property type="entry name" value="REGULATOR OF RPOS"/>
    <property type="match status" value="1"/>
</dbReference>
<dbReference type="AlphaFoldDB" id="A0AB39P3C6"/>
<dbReference type="InterPro" id="IPR036388">
    <property type="entry name" value="WH-like_DNA-bd_sf"/>
</dbReference>
<evidence type="ECO:0000256" key="3">
    <source>
        <dbReference type="ARBA" id="ARBA00023012"/>
    </source>
</evidence>
<dbReference type="EMBL" id="CP163435">
    <property type="protein sequence ID" value="XDQ23659.1"/>
    <property type="molecule type" value="Genomic_DNA"/>
</dbReference>
<keyword evidence="5 8" id="KW-0238">DNA-binding</keyword>
<dbReference type="SUPFAM" id="SSF52172">
    <property type="entry name" value="CheY-like"/>
    <property type="match status" value="1"/>
</dbReference>
<evidence type="ECO:0000256" key="1">
    <source>
        <dbReference type="ARBA" id="ARBA00004496"/>
    </source>
</evidence>
<reference evidence="11" key="1">
    <citation type="submission" date="2024-07" db="EMBL/GenBank/DDBJ databases">
        <authorList>
            <person name="Yu S.T."/>
        </authorList>
    </citation>
    <scope>NUCLEOTIDE SEQUENCE</scope>
    <source>
        <strain evidence="11">R21</strain>
    </source>
</reference>
<feature type="modified residue" description="4-aspartylphosphate" evidence="7">
    <location>
        <position position="51"/>
    </location>
</feature>
<dbReference type="Pfam" id="PF00072">
    <property type="entry name" value="Response_reg"/>
    <property type="match status" value="1"/>
</dbReference>
<dbReference type="GO" id="GO:0005829">
    <property type="term" value="C:cytosol"/>
    <property type="evidence" value="ECO:0007669"/>
    <property type="project" value="TreeGrafter"/>
</dbReference>
<dbReference type="GO" id="GO:0000156">
    <property type="term" value="F:phosphorelay response regulator activity"/>
    <property type="evidence" value="ECO:0007669"/>
    <property type="project" value="TreeGrafter"/>
</dbReference>
<dbReference type="InterPro" id="IPR039420">
    <property type="entry name" value="WalR-like"/>
</dbReference>
<evidence type="ECO:0000259" key="10">
    <source>
        <dbReference type="PROSITE" id="PS51755"/>
    </source>
</evidence>
<evidence type="ECO:0000313" key="11">
    <source>
        <dbReference type="EMBL" id="XDQ23659.1"/>
    </source>
</evidence>
<feature type="domain" description="OmpR/PhoB-type" evidence="10">
    <location>
        <begin position="124"/>
        <end position="222"/>
    </location>
</feature>
<dbReference type="Gene3D" id="3.40.50.2300">
    <property type="match status" value="1"/>
</dbReference>
<dbReference type="SMART" id="SM00862">
    <property type="entry name" value="Trans_reg_C"/>
    <property type="match status" value="1"/>
</dbReference>
<evidence type="ECO:0000259" key="9">
    <source>
        <dbReference type="PROSITE" id="PS50110"/>
    </source>
</evidence>
<evidence type="ECO:0000256" key="5">
    <source>
        <dbReference type="ARBA" id="ARBA00023125"/>
    </source>
</evidence>
<dbReference type="FunFam" id="1.10.10.10:FF:000005">
    <property type="entry name" value="Two-component system response regulator"/>
    <property type="match status" value="1"/>
</dbReference>
<dbReference type="RefSeq" id="WP_369229589.1">
    <property type="nucleotide sequence ID" value="NZ_CP163435.1"/>
</dbReference>
<proteinExistence type="predicted"/>
<feature type="domain" description="Response regulatory" evidence="9">
    <location>
        <begin position="2"/>
        <end position="116"/>
    </location>
</feature>
<dbReference type="SMART" id="SM00448">
    <property type="entry name" value="REC"/>
    <property type="match status" value="1"/>
</dbReference>
<dbReference type="PROSITE" id="PS50110">
    <property type="entry name" value="RESPONSE_REGULATORY"/>
    <property type="match status" value="1"/>
</dbReference>
<gene>
    <name evidence="11" type="ORF">AB5J56_02650</name>
</gene>
<evidence type="ECO:0000256" key="6">
    <source>
        <dbReference type="ARBA" id="ARBA00023163"/>
    </source>
</evidence>
<dbReference type="PROSITE" id="PS51755">
    <property type="entry name" value="OMPR_PHOB"/>
    <property type="match status" value="1"/>
</dbReference>
<dbReference type="Gene3D" id="6.10.250.690">
    <property type="match status" value="1"/>
</dbReference>
<dbReference type="Pfam" id="PF00486">
    <property type="entry name" value="Trans_reg_C"/>
    <property type="match status" value="1"/>
</dbReference>
<evidence type="ECO:0000256" key="8">
    <source>
        <dbReference type="PROSITE-ProRule" id="PRU01091"/>
    </source>
</evidence>
<dbReference type="CDD" id="cd19935">
    <property type="entry name" value="REC_OmpR_CusR-like"/>
    <property type="match status" value="1"/>
</dbReference>
<dbReference type="GO" id="GO:0000976">
    <property type="term" value="F:transcription cis-regulatory region binding"/>
    <property type="evidence" value="ECO:0007669"/>
    <property type="project" value="TreeGrafter"/>
</dbReference>
<keyword evidence="2 7" id="KW-0597">Phosphoprotein</keyword>
<protein>
    <submittedName>
        <fullName evidence="11">Response regulator transcription factor</fullName>
    </submittedName>
</protein>
<dbReference type="InterPro" id="IPR001789">
    <property type="entry name" value="Sig_transdc_resp-reg_receiver"/>
</dbReference>
<organism evidence="11">
    <name type="scientific">Streptomyces sp. R21</name>
    <dbReference type="NCBI Taxonomy" id="3238627"/>
    <lineage>
        <taxon>Bacteria</taxon>
        <taxon>Bacillati</taxon>
        <taxon>Actinomycetota</taxon>
        <taxon>Actinomycetes</taxon>
        <taxon>Kitasatosporales</taxon>
        <taxon>Streptomycetaceae</taxon>
        <taxon>Streptomyces</taxon>
    </lineage>
</organism>
<comment type="subcellular location">
    <subcellularLocation>
        <location evidence="1">Cytoplasm</location>
    </subcellularLocation>
</comment>
<keyword evidence="3" id="KW-0902">Two-component regulatory system</keyword>
<sequence length="235" mass="26236">MRILVVEDEAPMAELLRRCLAENGFAVDVAATGEDGLWYAGETDYDVIVLDVMLPGTDGFGVLREIRAAGRWAPVLLLTARDAVEDRVRGLDLGADDYLVKPFALAELLSRLRALMRRGARERPAVLTVGDLTLDPATRSVARDGTPVTLTAKEFALLECLMRRPGQVLSKAELIEHVWDFTFDADSNVVEVYVGYLRQKIDRPFGRQSLRTSRGAGYWLRDDRREHADHARPVS</sequence>
<name>A0AB39P3C6_9ACTN</name>
<keyword evidence="6" id="KW-0804">Transcription</keyword>
<evidence type="ECO:0000256" key="2">
    <source>
        <dbReference type="ARBA" id="ARBA00022553"/>
    </source>
</evidence>
<dbReference type="InterPro" id="IPR011006">
    <property type="entry name" value="CheY-like_superfamily"/>
</dbReference>